<comment type="catalytic activity">
    <reaction evidence="4">
        <text>2 [molybdopterin-synthase sulfur-carrier protein]-C-terminal-Gly-aminoethanethioate + cyclic pyranopterin phosphate + H2O = molybdopterin + 2 [molybdopterin-synthase sulfur-carrier protein]-C-terminal Gly-Gly + 2 H(+)</text>
        <dbReference type="Rhea" id="RHEA:26333"/>
        <dbReference type="Rhea" id="RHEA-COMP:12202"/>
        <dbReference type="Rhea" id="RHEA-COMP:19907"/>
        <dbReference type="ChEBI" id="CHEBI:15377"/>
        <dbReference type="ChEBI" id="CHEBI:15378"/>
        <dbReference type="ChEBI" id="CHEBI:58698"/>
        <dbReference type="ChEBI" id="CHEBI:59648"/>
        <dbReference type="ChEBI" id="CHEBI:90778"/>
        <dbReference type="ChEBI" id="CHEBI:232372"/>
        <dbReference type="EC" id="2.8.1.12"/>
    </reaction>
</comment>
<dbReference type="Pfam" id="PF02391">
    <property type="entry name" value="MoaE"/>
    <property type="match status" value="1"/>
</dbReference>
<reference evidence="6" key="2">
    <citation type="submission" date="2020-10" db="EMBL/GenBank/DDBJ databases">
        <authorList>
            <person name="Scholz U."/>
            <person name="Mascher M."/>
            <person name="Fiebig A."/>
        </authorList>
    </citation>
    <scope>NUCLEOTIDE SEQUENCE [LARGE SCALE GENOMIC DNA]</scope>
    <source>
        <strain evidence="6">cv. Morex</strain>
    </source>
</reference>
<comment type="subunit">
    <text evidence="4">Heterotetramer; composed of 2 small (MOCS2A) and 2 large (MOCS2B) subunits.</text>
</comment>
<dbReference type="SUPFAM" id="SSF54690">
    <property type="entry name" value="Molybdopterin synthase subunit MoaE"/>
    <property type="match status" value="1"/>
</dbReference>
<accession>A0A8I6Y0Z6</accession>
<dbReference type="CDD" id="cd00756">
    <property type="entry name" value="MoaE"/>
    <property type="match status" value="1"/>
</dbReference>
<dbReference type="OrthoDB" id="5531344at2759"/>
<feature type="binding site" evidence="4">
    <location>
        <position position="186"/>
    </location>
    <ligand>
        <name>substrate</name>
    </ligand>
</feature>
<dbReference type="InterPro" id="IPR036563">
    <property type="entry name" value="MoaE_sf"/>
</dbReference>
<evidence type="ECO:0000313" key="6">
    <source>
        <dbReference type="EnsemblPlants" id="HORVU.MOREX.r3.5HG0476000.1.CDS1"/>
    </source>
</evidence>
<organism evidence="6 7">
    <name type="scientific">Hordeum vulgare subsp. vulgare</name>
    <name type="common">Domesticated barley</name>
    <dbReference type="NCBI Taxonomy" id="112509"/>
    <lineage>
        <taxon>Eukaryota</taxon>
        <taxon>Viridiplantae</taxon>
        <taxon>Streptophyta</taxon>
        <taxon>Embryophyta</taxon>
        <taxon>Tracheophyta</taxon>
        <taxon>Spermatophyta</taxon>
        <taxon>Magnoliopsida</taxon>
        <taxon>Liliopsida</taxon>
        <taxon>Poales</taxon>
        <taxon>Poaceae</taxon>
        <taxon>BOP clade</taxon>
        <taxon>Pooideae</taxon>
        <taxon>Triticodae</taxon>
        <taxon>Triticeae</taxon>
        <taxon>Hordeinae</taxon>
        <taxon>Hordeum</taxon>
    </lineage>
</organism>
<comment type="subcellular location">
    <subcellularLocation>
        <location evidence="4">Cytoplasm</location>
    </subcellularLocation>
</comment>
<comment type="similarity">
    <text evidence="4">Belongs to the MoaE family. MOCS2B subfamily.</text>
</comment>
<dbReference type="Gene3D" id="3.90.1170.40">
    <property type="entry name" value="Molybdopterin biosynthesis MoaE subunit"/>
    <property type="match status" value="1"/>
</dbReference>
<evidence type="ECO:0000256" key="5">
    <source>
        <dbReference type="SAM" id="MobiDB-lite"/>
    </source>
</evidence>
<feature type="binding site" evidence="4">
    <location>
        <begin position="170"/>
        <end position="171"/>
    </location>
    <ligand>
        <name>substrate</name>
    </ligand>
</feature>
<dbReference type="RefSeq" id="XP_044946421.1">
    <property type="nucleotide sequence ID" value="XM_045090486.1"/>
</dbReference>
<dbReference type="EnsemblPlants" id="HORVU.MOREX.r3.5HG0476000.1">
    <property type="protein sequence ID" value="HORVU.MOREX.r3.5HG0476000.1.CDS1"/>
    <property type="gene ID" value="HORVU.MOREX.r3.5HG0476000"/>
</dbReference>
<dbReference type="GO" id="GO:1990140">
    <property type="term" value="C:molybdopterin synthase complex"/>
    <property type="evidence" value="ECO:0007669"/>
    <property type="project" value="UniProtKB-UniRule"/>
</dbReference>
<evidence type="ECO:0000256" key="4">
    <source>
        <dbReference type="HAMAP-Rule" id="MF_03052"/>
    </source>
</evidence>
<dbReference type="SMR" id="A0A8I6Y0Z6"/>
<protein>
    <recommendedName>
        <fullName evidence="4">Molybdopterin synthase catalytic subunit</fullName>
        <ecNumber evidence="4">2.8.1.12</ecNumber>
    </recommendedName>
    <alternativeName>
        <fullName evidence="4">Molybdenum cofactor synthesis protein 2 large subunit</fullName>
    </alternativeName>
    <alternativeName>
        <fullName evidence="4">Molybdenum cofactor synthesis protein 2B</fullName>
        <shortName evidence="4">MOCS2B</shortName>
    </alternativeName>
</protein>
<dbReference type="GO" id="GO:0030366">
    <property type="term" value="F:molybdopterin synthase activity"/>
    <property type="evidence" value="ECO:0007669"/>
    <property type="project" value="UniProtKB-UniRule"/>
</dbReference>
<reference evidence="7" key="1">
    <citation type="journal article" date="2012" name="Nature">
        <title>A physical, genetic and functional sequence assembly of the barley genome.</title>
        <authorList>
            <consortium name="The International Barley Genome Sequencing Consortium"/>
            <person name="Mayer K.F."/>
            <person name="Waugh R."/>
            <person name="Brown J.W."/>
            <person name="Schulman A."/>
            <person name="Langridge P."/>
            <person name="Platzer M."/>
            <person name="Fincher G.B."/>
            <person name="Muehlbauer G.J."/>
            <person name="Sato K."/>
            <person name="Close T.J."/>
            <person name="Wise R.P."/>
            <person name="Stein N."/>
        </authorList>
    </citation>
    <scope>NUCLEOTIDE SEQUENCE [LARGE SCALE GENOMIC DNA]</scope>
    <source>
        <strain evidence="7">cv. Morex</strain>
    </source>
</reference>
<dbReference type="AlphaFoldDB" id="A0A8I6Y0Z6"/>
<dbReference type="UniPathway" id="UPA00344"/>
<evidence type="ECO:0000256" key="2">
    <source>
        <dbReference type="ARBA" id="ARBA00022679"/>
    </source>
</evidence>
<reference evidence="6" key="3">
    <citation type="submission" date="2022-01" db="UniProtKB">
        <authorList>
            <consortium name="EnsemblPlants"/>
        </authorList>
    </citation>
    <scope>IDENTIFICATION</scope>
    <source>
        <strain evidence="6">subsp. vulgare</strain>
    </source>
</reference>
<keyword evidence="1 4" id="KW-0963">Cytoplasm</keyword>
<proteinExistence type="inferred from homology"/>
<dbReference type="InterPro" id="IPR028888">
    <property type="entry name" value="MOCS2B_euk"/>
</dbReference>
<dbReference type="HAMAP" id="MF_03052">
    <property type="entry name" value="MOC2B"/>
    <property type="match status" value="1"/>
</dbReference>
<dbReference type="OMA" id="CHAYFLE"/>
<keyword evidence="3 4" id="KW-0501">Molybdenum cofactor biosynthesis</keyword>
<feature type="region of interest" description="Disordered" evidence="5">
    <location>
        <begin position="214"/>
        <end position="240"/>
    </location>
</feature>
<dbReference type="EC" id="2.8.1.12" evidence="4"/>
<dbReference type="GeneID" id="123395482"/>
<feature type="binding site" evidence="4">
    <location>
        <begin position="193"/>
        <end position="195"/>
    </location>
    <ligand>
        <name>substrate</name>
    </ligand>
</feature>
<dbReference type="InterPro" id="IPR003448">
    <property type="entry name" value="Mopterin_biosynth_MoaE"/>
</dbReference>
<keyword evidence="2 4" id="KW-0808">Transferase</keyword>
<name>A0A8I6Y0Z6_HORVV</name>
<dbReference type="Gramene" id="HORVU.MOREX.r3.5HG0476000.1">
    <property type="protein sequence ID" value="HORVU.MOREX.r3.5HG0476000.1.CDS1"/>
    <property type="gene ID" value="HORVU.MOREX.r3.5HG0476000"/>
</dbReference>
<dbReference type="KEGG" id="hvg:123395482"/>
<gene>
    <name evidence="6" type="primary">LOC123395482</name>
</gene>
<comment type="pathway">
    <text evidence="4">Cofactor biosynthesis; molybdopterin biosynthesis.</text>
</comment>
<dbReference type="GO" id="GO:0006777">
    <property type="term" value="P:Mo-molybdopterin cofactor biosynthetic process"/>
    <property type="evidence" value="ECO:0007669"/>
    <property type="project" value="UniProtKB-UniRule"/>
</dbReference>
<feature type="compositionally biased region" description="Gly residues" evidence="5">
    <location>
        <begin position="222"/>
        <end position="232"/>
    </location>
</feature>
<dbReference type="Proteomes" id="UP000011116">
    <property type="component" value="Chromosome 5H"/>
</dbReference>
<dbReference type="Gramene" id="HORVU.MOREX.r2.5HG0394330.1">
    <property type="protein sequence ID" value="HORVU.MOREX.r2.5HG0394330.1.CDS.1"/>
    <property type="gene ID" value="HORVU.MOREX.r2.5HG0394330"/>
</dbReference>
<dbReference type="GO" id="GO:0005829">
    <property type="term" value="C:cytosol"/>
    <property type="evidence" value="ECO:0000318"/>
    <property type="project" value="GO_Central"/>
</dbReference>
<evidence type="ECO:0000313" key="7">
    <source>
        <dbReference type="Proteomes" id="UP000011116"/>
    </source>
</evidence>
<evidence type="ECO:0000256" key="1">
    <source>
        <dbReference type="ARBA" id="ARBA00022490"/>
    </source>
</evidence>
<keyword evidence="7" id="KW-1185">Reference proteome</keyword>
<evidence type="ECO:0000256" key="3">
    <source>
        <dbReference type="ARBA" id="ARBA00023150"/>
    </source>
</evidence>
<sequence length="240" mass="26104">MIKYKIRKPQGTSVVPLLSSPLLHQTLSRCATDDFERPSSVIQAPAARAHKLPSMAGDEAPTTEAACQDLVEILDEGSGRLDMGRYVDHVRDLSAGAIATFEGTTRDHFDGRRVVELRYEAYGSMARRRLEAILREARAAHALCRLAVAHRLGTVPAGEASVFVAASAVHRADAMDACRYVIDEIKASVPIWKKEVYDDGEVWKENREFLDRTDADKKGRPAGHGGSGGGCCGSKVRVSS</sequence>
<comment type="function">
    <text evidence="4">Catalytic subunit of the molybdopterin synthase complex, a complex that catalyzes the conversion of precursor Z into molybdopterin. Acts by mediating the incorporation of 2 sulfur atoms from thiocarboxylated MOCS2A into precursor Z to generate a dithiolene group.</text>
</comment>
<dbReference type="FunFam" id="3.90.1170.40:FF:000002">
    <property type="entry name" value="Molybdopterin synthase catalytic subunit"/>
    <property type="match status" value="1"/>
</dbReference>
<dbReference type="PANTHER" id="PTHR23404">
    <property type="entry name" value="MOLYBDOPTERIN SYNTHASE RELATED"/>
    <property type="match status" value="1"/>
</dbReference>